<gene>
    <name evidence="3" type="ORF">JZ751_020162</name>
</gene>
<feature type="compositionally biased region" description="Basic and acidic residues" evidence="1">
    <location>
        <begin position="7"/>
        <end position="26"/>
    </location>
</feature>
<evidence type="ECO:0000259" key="2">
    <source>
        <dbReference type="Pfam" id="PF21604"/>
    </source>
</evidence>
<dbReference type="SUPFAM" id="SSF49265">
    <property type="entry name" value="Fibronectin type III"/>
    <property type="match status" value="1"/>
</dbReference>
<dbReference type="InterPro" id="IPR036116">
    <property type="entry name" value="FN3_sf"/>
</dbReference>
<comment type="caution">
    <text evidence="3">The sequence shown here is derived from an EMBL/GenBank/DDBJ whole genome shotgun (WGS) entry which is preliminary data.</text>
</comment>
<organism evidence="3 4">
    <name type="scientific">Albula glossodonta</name>
    <name type="common">roundjaw bonefish</name>
    <dbReference type="NCBI Taxonomy" id="121402"/>
    <lineage>
        <taxon>Eukaryota</taxon>
        <taxon>Metazoa</taxon>
        <taxon>Chordata</taxon>
        <taxon>Craniata</taxon>
        <taxon>Vertebrata</taxon>
        <taxon>Euteleostomi</taxon>
        <taxon>Actinopterygii</taxon>
        <taxon>Neopterygii</taxon>
        <taxon>Teleostei</taxon>
        <taxon>Albuliformes</taxon>
        <taxon>Albulidae</taxon>
        <taxon>Albula</taxon>
    </lineage>
</organism>
<evidence type="ECO:0000313" key="3">
    <source>
        <dbReference type="EMBL" id="KAG9340969.1"/>
    </source>
</evidence>
<protein>
    <recommendedName>
        <fullName evidence="2">Cytokine receptor-like factor 2-like D1 domain-containing protein</fullName>
    </recommendedName>
</protein>
<dbReference type="OrthoDB" id="8942047at2759"/>
<proteinExistence type="predicted"/>
<evidence type="ECO:0000256" key="1">
    <source>
        <dbReference type="SAM" id="MobiDB-lite"/>
    </source>
</evidence>
<evidence type="ECO:0000313" key="4">
    <source>
        <dbReference type="Proteomes" id="UP000824540"/>
    </source>
</evidence>
<name>A0A8T2NL58_9TELE</name>
<feature type="region of interest" description="Disordered" evidence="1">
    <location>
        <begin position="1"/>
        <end position="26"/>
    </location>
</feature>
<sequence length="148" mass="17152">MTCTQSHDPDRVKQRETEAETGRDGRRAMAEMRAAVLVMALMLNGANGDFSIPKVSCLIINLEYINCMWLEQGIPEFNYTFHSRHSQREAYRECPVYLVRDGRAVGCRLLYEKGIKFRRLRTRLTTNSSSSERQQEIDLQDLGECRIM</sequence>
<dbReference type="InterPro" id="IPR048651">
    <property type="entry name" value="CRLF2-like_D1"/>
</dbReference>
<dbReference type="Pfam" id="PF21604">
    <property type="entry name" value="CRLF2_D1"/>
    <property type="match status" value="1"/>
</dbReference>
<dbReference type="AlphaFoldDB" id="A0A8T2NL58"/>
<dbReference type="InterPro" id="IPR013783">
    <property type="entry name" value="Ig-like_fold"/>
</dbReference>
<dbReference type="Gene3D" id="2.60.40.10">
    <property type="entry name" value="Immunoglobulins"/>
    <property type="match status" value="1"/>
</dbReference>
<feature type="domain" description="Cytokine receptor-like factor 2-like D1" evidence="2">
    <location>
        <begin position="60"/>
        <end position="108"/>
    </location>
</feature>
<dbReference type="EMBL" id="JAFBMS010000039">
    <property type="protein sequence ID" value="KAG9340969.1"/>
    <property type="molecule type" value="Genomic_DNA"/>
</dbReference>
<reference evidence="3" key="1">
    <citation type="thesis" date="2021" institute="BYU ScholarsArchive" country="Provo, UT, USA">
        <title>Applications of and Algorithms for Genome Assembly and Genomic Analyses with an Emphasis on Marine Teleosts.</title>
        <authorList>
            <person name="Pickett B.D."/>
        </authorList>
    </citation>
    <scope>NUCLEOTIDE SEQUENCE</scope>
    <source>
        <strain evidence="3">HI-2016</strain>
    </source>
</reference>
<keyword evidence="4" id="KW-1185">Reference proteome</keyword>
<accession>A0A8T2NL58</accession>
<dbReference type="Proteomes" id="UP000824540">
    <property type="component" value="Unassembled WGS sequence"/>
</dbReference>